<dbReference type="GO" id="GO:0016787">
    <property type="term" value="F:hydrolase activity"/>
    <property type="evidence" value="ECO:0007669"/>
    <property type="project" value="UniProtKB-KW"/>
</dbReference>
<gene>
    <name evidence="1" type="primary">ruvB</name>
    <name evidence="1" type="ORF">PPSIR1_11650</name>
</gene>
<protein>
    <submittedName>
        <fullName evidence="1">Holliday junction DNA helicase B</fullName>
        <ecNumber evidence="1">3.1.22.4</ecNumber>
    </submittedName>
</protein>
<keyword evidence="1" id="KW-0547">Nucleotide-binding</keyword>
<organism evidence="1 2">
    <name type="scientific">Plesiocystis pacifica SIR-1</name>
    <dbReference type="NCBI Taxonomy" id="391625"/>
    <lineage>
        <taxon>Bacteria</taxon>
        <taxon>Pseudomonadati</taxon>
        <taxon>Myxococcota</taxon>
        <taxon>Polyangia</taxon>
        <taxon>Nannocystales</taxon>
        <taxon>Nannocystaceae</taxon>
        <taxon>Plesiocystis</taxon>
    </lineage>
</organism>
<dbReference type="STRING" id="391625.PPSIR1_11650"/>
<dbReference type="RefSeq" id="WP_006970532.1">
    <property type="nucleotide sequence ID" value="NZ_ABCS01000011.1"/>
</dbReference>
<accession>A6G1D3</accession>
<proteinExistence type="predicted"/>
<evidence type="ECO:0000313" key="1">
    <source>
        <dbReference type="EMBL" id="EDM80428.1"/>
    </source>
</evidence>
<dbReference type="EC" id="3.1.22.4" evidence="1"/>
<sequence>MLGSLALAGMLVAGSPKPALEVRVEASCHGEGLDADGQAAFEEHLAEELGWFAVDHGRSGGTTLTLRCELDSVRLRVEDPASEASASRRHVHDPASQNPLEALAWTAAALVRSVWLGPELAPAPETPTRRRARRVARRPPVPWHLGDGFVVRSFLGADTPALMLGEQVEVIHRPTRHFAWKAEGELTFFRVPVEEDGVSDRIRTFTVSVAPALLSYAQWRSQRPRGAGTVGVYGGAGLRVGGVRMRSAAFGDSGGYQPFLGPMATARVSVATGRFVGLAVNAEAGWLLLGPERPGRVPLSLRGPWVNGVVVLISSF</sequence>
<keyword evidence="2" id="KW-1185">Reference proteome</keyword>
<reference evidence="1 2" key="1">
    <citation type="submission" date="2007-06" db="EMBL/GenBank/DDBJ databases">
        <authorList>
            <person name="Shimkets L."/>
            <person name="Ferriera S."/>
            <person name="Johnson J."/>
            <person name="Kravitz S."/>
            <person name="Beeson K."/>
            <person name="Sutton G."/>
            <person name="Rogers Y.-H."/>
            <person name="Friedman R."/>
            <person name="Frazier M."/>
            <person name="Venter J.C."/>
        </authorList>
    </citation>
    <scope>NUCLEOTIDE SEQUENCE [LARGE SCALE GENOMIC DNA]</scope>
    <source>
        <strain evidence="1 2">SIR-1</strain>
    </source>
</reference>
<dbReference type="Proteomes" id="UP000005801">
    <property type="component" value="Unassembled WGS sequence"/>
</dbReference>
<dbReference type="EMBL" id="ABCS01000011">
    <property type="protein sequence ID" value="EDM80428.1"/>
    <property type="molecule type" value="Genomic_DNA"/>
</dbReference>
<comment type="caution">
    <text evidence="1">The sequence shown here is derived from an EMBL/GenBank/DDBJ whole genome shotgun (WGS) entry which is preliminary data.</text>
</comment>
<dbReference type="AlphaFoldDB" id="A6G1D3"/>
<keyword evidence="1" id="KW-0067">ATP-binding</keyword>
<name>A6G1D3_9BACT</name>
<keyword evidence="1" id="KW-0347">Helicase</keyword>
<keyword evidence="1" id="KW-0378">Hydrolase</keyword>
<dbReference type="OrthoDB" id="5498889at2"/>
<evidence type="ECO:0000313" key="2">
    <source>
        <dbReference type="Proteomes" id="UP000005801"/>
    </source>
</evidence>
<dbReference type="GO" id="GO:0004386">
    <property type="term" value="F:helicase activity"/>
    <property type="evidence" value="ECO:0007669"/>
    <property type="project" value="UniProtKB-KW"/>
</dbReference>